<dbReference type="GeneID" id="93410461"/>
<dbReference type="HOGENOM" id="CLU_908565_0_0_11"/>
<evidence type="ECO:0000313" key="3">
    <source>
        <dbReference type="Proteomes" id="UP000006043"/>
    </source>
</evidence>
<dbReference type="EMBL" id="ALQB01000188">
    <property type="protein sequence ID" value="EJZ06505.1"/>
    <property type="molecule type" value="Genomic_DNA"/>
</dbReference>
<proteinExistence type="predicted"/>
<evidence type="ECO:0000256" key="1">
    <source>
        <dbReference type="SAM" id="MobiDB-lite"/>
    </source>
</evidence>
<dbReference type="AlphaFoldDB" id="K0UN96"/>
<dbReference type="PATRIC" id="fig|1214102.3.peg.5515"/>
<evidence type="ECO:0000313" key="2">
    <source>
        <dbReference type="EMBL" id="EJZ06505.1"/>
    </source>
</evidence>
<feature type="region of interest" description="Disordered" evidence="1">
    <location>
        <begin position="126"/>
        <end position="152"/>
    </location>
</feature>
<protein>
    <submittedName>
        <fullName evidence="2">Uncharacterized protein</fullName>
    </submittedName>
</protein>
<sequence>MVSIALTSVFAAGLLWACVIAGPVLPVARADVFHQVCPDAAAQLDAWLQRANDHNSRTGSVNAYDHAAVDVFNAEKVQLEADRSALMPRIDACNAAVAVLTPKDPSGLQLATPTAAQRLAIDNARKGIPAGYQPPSVRKGDRETVPKDAPERPLYEALRGDNSRNVPKDVRLAGAAAPPAGAPDPAYPGQKVGKTTAGDAKVAPDHIVPLEELIKLPGFLKLTSDQIYLLSQAPLNYRWMSWTANTAENSGSAAHVLPEADRSWAESRYGYRTRPEISCRTSSTTSSRPTESESGADRLAAQRSRS</sequence>
<feature type="region of interest" description="Disordered" evidence="1">
    <location>
        <begin position="174"/>
        <end position="197"/>
    </location>
</feature>
<accession>K0UN96</accession>
<name>K0UN96_MYCFO</name>
<gene>
    <name evidence="2" type="ORF">MFORT_28090</name>
</gene>
<dbReference type="RefSeq" id="WP_003883360.1">
    <property type="nucleotide sequence ID" value="NZ_JH814738.1"/>
</dbReference>
<organism evidence="2 3">
    <name type="scientific">Mycolicibacterium fortuitum subsp. fortuitum DSM 46621 = ATCC 6841 = JCM 6387</name>
    <dbReference type="NCBI Taxonomy" id="1214102"/>
    <lineage>
        <taxon>Bacteria</taxon>
        <taxon>Bacillati</taxon>
        <taxon>Actinomycetota</taxon>
        <taxon>Actinomycetes</taxon>
        <taxon>Mycobacteriales</taxon>
        <taxon>Mycobacteriaceae</taxon>
        <taxon>Mycolicibacterium</taxon>
    </lineage>
</organism>
<feature type="compositionally biased region" description="Basic and acidic residues" evidence="1">
    <location>
        <begin position="138"/>
        <end position="152"/>
    </location>
</feature>
<feature type="compositionally biased region" description="Low complexity" evidence="1">
    <location>
        <begin position="278"/>
        <end position="293"/>
    </location>
</feature>
<reference evidence="2 3" key="1">
    <citation type="journal article" date="2012" name="J. Bacteriol.">
        <title>Complete Genome Sequence of Mycobacterium fortuitum subsp. fortuitum Type Strain DSM46621.</title>
        <authorList>
            <person name="Ho Y.S."/>
            <person name="Adroub S.A."/>
            <person name="Aleisa F."/>
            <person name="Mahmood H."/>
            <person name="Othoum G."/>
            <person name="Rashid F."/>
            <person name="Zaher M."/>
            <person name="Ali S."/>
            <person name="Bitter W."/>
            <person name="Pain A."/>
            <person name="Abdallah A.M."/>
        </authorList>
    </citation>
    <scope>NUCLEOTIDE SEQUENCE [LARGE SCALE GENOMIC DNA]</scope>
    <source>
        <strain evidence="3">DSM46621</strain>
    </source>
</reference>
<dbReference type="Proteomes" id="UP000006043">
    <property type="component" value="Unassembled WGS sequence"/>
</dbReference>
<comment type="caution">
    <text evidence="2">The sequence shown here is derived from an EMBL/GenBank/DDBJ whole genome shotgun (WGS) entry which is preliminary data.</text>
</comment>
<feature type="region of interest" description="Disordered" evidence="1">
    <location>
        <begin position="275"/>
        <end position="306"/>
    </location>
</feature>